<proteinExistence type="predicted"/>
<evidence type="ECO:0000313" key="3">
    <source>
        <dbReference type="Proteomes" id="UP000078512"/>
    </source>
</evidence>
<evidence type="ECO:0000256" key="1">
    <source>
        <dbReference type="SAM" id="MobiDB-lite"/>
    </source>
</evidence>
<feature type="region of interest" description="Disordered" evidence="1">
    <location>
        <begin position="210"/>
        <end position="319"/>
    </location>
</feature>
<name>A0A197JZX9_9FUNG</name>
<feature type="compositionally biased region" description="Polar residues" evidence="1">
    <location>
        <begin position="210"/>
        <end position="229"/>
    </location>
</feature>
<evidence type="ECO:0000313" key="2">
    <source>
        <dbReference type="EMBL" id="OAQ30513.1"/>
    </source>
</evidence>
<reference evidence="2 3" key="1">
    <citation type="submission" date="2016-05" db="EMBL/GenBank/DDBJ databases">
        <title>Genome sequencing reveals origins of a unique bacterial endosymbiosis in the earliest lineages of terrestrial Fungi.</title>
        <authorList>
            <consortium name="DOE Joint Genome Institute"/>
            <person name="Uehling J."/>
            <person name="Gryganskyi A."/>
            <person name="Hameed K."/>
            <person name="Tschaplinski T."/>
            <person name="Misztal P."/>
            <person name="Wu S."/>
            <person name="Desiro A."/>
            <person name="Vande Pol N."/>
            <person name="Du Z.-Y."/>
            <person name="Zienkiewicz A."/>
            <person name="Zienkiewicz K."/>
            <person name="Morin E."/>
            <person name="Tisserant E."/>
            <person name="Splivallo R."/>
            <person name="Hainaut M."/>
            <person name="Henrissat B."/>
            <person name="Ohm R."/>
            <person name="Kuo A."/>
            <person name="Yan J."/>
            <person name="Lipzen A."/>
            <person name="Nolan M."/>
            <person name="Labutti K."/>
            <person name="Barry K."/>
            <person name="Goldstein A."/>
            <person name="Labbe J."/>
            <person name="Schadt C."/>
            <person name="Tuskan G."/>
            <person name="Grigoriev I."/>
            <person name="Martin F."/>
            <person name="Vilgalys R."/>
            <person name="Bonito G."/>
        </authorList>
    </citation>
    <scope>NUCLEOTIDE SEQUENCE [LARGE SCALE GENOMIC DNA]</scope>
    <source>
        <strain evidence="2 3">AG-77</strain>
    </source>
</reference>
<dbReference type="Proteomes" id="UP000078512">
    <property type="component" value="Unassembled WGS sequence"/>
</dbReference>
<feature type="compositionally biased region" description="Low complexity" evidence="1">
    <location>
        <begin position="164"/>
        <end position="173"/>
    </location>
</feature>
<protein>
    <submittedName>
        <fullName evidence="2">Uncharacterized protein</fullName>
    </submittedName>
</protein>
<accession>A0A197JZX9</accession>
<dbReference type="OrthoDB" id="2154985at2759"/>
<gene>
    <name evidence="2" type="ORF">K457DRAFT_429554</name>
</gene>
<feature type="region of interest" description="Disordered" evidence="1">
    <location>
        <begin position="160"/>
        <end position="183"/>
    </location>
</feature>
<keyword evidence="3" id="KW-1185">Reference proteome</keyword>
<feature type="region of interest" description="Disordered" evidence="1">
    <location>
        <begin position="76"/>
        <end position="95"/>
    </location>
</feature>
<dbReference type="AlphaFoldDB" id="A0A197JZX9"/>
<sequence>MWVVPYCHYELGELLYRKLHLPQAALEQFQWIVKGPGKEVRPTSIFYASVHNSNPRLSVYGGGFPSDTVTNLIERSTAAGGGGHSKHPSTASNKRLSQMFPTGLGISGVAGSSPSATAGFMASPPNPMAFYNSRYKKFEFSQSLRQRSAVCIEQVQKTIDSGVSPSTPTSRRTSVADQGHVEAKTSTVAETGYNSMKKITKAELASLVNAQEQERSTTTTTLKRNSLQSVDPADQLGSDAQAAIKSAKLSGEMDQEAQGGTPRSSFGASRDGAGTPLMRSVSESSAHSPGRREYSFSTLPNILSDAQRRRGSQQLSQGA</sequence>
<dbReference type="EMBL" id="KV442034">
    <property type="protein sequence ID" value="OAQ30513.1"/>
    <property type="molecule type" value="Genomic_DNA"/>
</dbReference>
<organism evidence="2 3">
    <name type="scientific">Linnemannia elongata AG-77</name>
    <dbReference type="NCBI Taxonomy" id="1314771"/>
    <lineage>
        <taxon>Eukaryota</taxon>
        <taxon>Fungi</taxon>
        <taxon>Fungi incertae sedis</taxon>
        <taxon>Mucoromycota</taxon>
        <taxon>Mortierellomycotina</taxon>
        <taxon>Mortierellomycetes</taxon>
        <taxon>Mortierellales</taxon>
        <taxon>Mortierellaceae</taxon>
        <taxon>Linnemannia</taxon>
    </lineage>
</organism>